<evidence type="ECO:0000313" key="1">
    <source>
        <dbReference type="EMBL" id="NLR95033.1"/>
    </source>
</evidence>
<keyword evidence="2" id="KW-1185">Reference proteome</keyword>
<comment type="caution">
    <text evidence="1">The sequence shown here is derived from an EMBL/GenBank/DDBJ whole genome shotgun (WGS) entry which is preliminary data.</text>
</comment>
<name>A0A7X8SRP5_9BACT</name>
<sequence>MKSTILVISFLLVCLNLFGQNEISIKINDLEGKPIEQAIIFYDGIKFTSDKNGSLTIKYRVGVDSILVRKKVGYSDTLKVLDGRSTEQIVLIEETKLFDNFGKLVLKEYYPNGQLKCREKFKDSKKIGKWVYYYENGSIKLFGRYKDGKREGFWNYTDKNNVVNKLLYKEGVYIM</sequence>
<dbReference type="EMBL" id="JABAIL010000021">
    <property type="protein sequence ID" value="NLR95033.1"/>
    <property type="molecule type" value="Genomic_DNA"/>
</dbReference>
<dbReference type="Proteomes" id="UP000585050">
    <property type="component" value="Unassembled WGS sequence"/>
</dbReference>
<protein>
    <recommendedName>
        <fullName evidence="3">MORN repeat variant</fullName>
    </recommendedName>
</protein>
<dbReference type="RefSeq" id="WP_168885739.1">
    <property type="nucleotide sequence ID" value="NZ_JABAIL010000021.1"/>
</dbReference>
<organism evidence="1 2">
    <name type="scientific">Flammeovirga agarivorans</name>
    <dbReference type="NCBI Taxonomy" id="2726742"/>
    <lineage>
        <taxon>Bacteria</taxon>
        <taxon>Pseudomonadati</taxon>
        <taxon>Bacteroidota</taxon>
        <taxon>Cytophagia</taxon>
        <taxon>Cytophagales</taxon>
        <taxon>Flammeovirgaceae</taxon>
        <taxon>Flammeovirga</taxon>
    </lineage>
</organism>
<accession>A0A7X8SRP5</accession>
<reference evidence="1 2" key="1">
    <citation type="submission" date="2020-04" db="EMBL/GenBank/DDBJ databases">
        <title>Flammeovirga sp. SR4, a novel species isolated from seawater.</title>
        <authorList>
            <person name="Wang X."/>
        </authorList>
    </citation>
    <scope>NUCLEOTIDE SEQUENCE [LARGE SCALE GENOMIC DNA]</scope>
    <source>
        <strain evidence="1 2">SR4</strain>
    </source>
</reference>
<proteinExistence type="predicted"/>
<evidence type="ECO:0000313" key="2">
    <source>
        <dbReference type="Proteomes" id="UP000585050"/>
    </source>
</evidence>
<dbReference type="Gene3D" id="2.20.110.10">
    <property type="entry name" value="Histone H3 K4-specific methyltransferase SET7/9 N-terminal domain"/>
    <property type="match status" value="1"/>
</dbReference>
<dbReference type="SUPFAM" id="SSF82185">
    <property type="entry name" value="Histone H3 K4-specific methyltransferase SET7/9 N-terminal domain"/>
    <property type="match status" value="1"/>
</dbReference>
<evidence type="ECO:0008006" key="3">
    <source>
        <dbReference type="Google" id="ProtNLM"/>
    </source>
</evidence>
<gene>
    <name evidence="1" type="ORF">HGP29_27785</name>
</gene>
<dbReference type="AlphaFoldDB" id="A0A7X8SRP5"/>